<protein>
    <recommendedName>
        <fullName evidence="4">Secreted protein</fullName>
    </recommendedName>
</protein>
<dbReference type="EMBL" id="JAYMYS010000002">
    <property type="protein sequence ID" value="KAK7406846.1"/>
    <property type="molecule type" value="Genomic_DNA"/>
</dbReference>
<feature type="chain" id="PRO_5042843963" description="Secreted protein" evidence="1">
    <location>
        <begin position="26"/>
        <end position="93"/>
    </location>
</feature>
<keyword evidence="3" id="KW-1185">Reference proteome</keyword>
<keyword evidence="1" id="KW-0732">Signal</keyword>
<evidence type="ECO:0000313" key="2">
    <source>
        <dbReference type="EMBL" id="KAK7406846.1"/>
    </source>
</evidence>
<dbReference type="Proteomes" id="UP001386955">
    <property type="component" value="Unassembled WGS sequence"/>
</dbReference>
<evidence type="ECO:0000313" key="3">
    <source>
        <dbReference type="Proteomes" id="UP001386955"/>
    </source>
</evidence>
<comment type="caution">
    <text evidence="2">The sequence shown here is derived from an EMBL/GenBank/DDBJ whole genome shotgun (WGS) entry which is preliminary data.</text>
</comment>
<feature type="signal peptide" evidence="1">
    <location>
        <begin position="1"/>
        <end position="25"/>
    </location>
</feature>
<name>A0AAN9SX95_PSOTE</name>
<organism evidence="2 3">
    <name type="scientific">Psophocarpus tetragonolobus</name>
    <name type="common">Winged bean</name>
    <name type="synonym">Dolichos tetragonolobus</name>
    <dbReference type="NCBI Taxonomy" id="3891"/>
    <lineage>
        <taxon>Eukaryota</taxon>
        <taxon>Viridiplantae</taxon>
        <taxon>Streptophyta</taxon>
        <taxon>Embryophyta</taxon>
        <taxon>Tracheophyta</taxon>
        <taxon>Spermatophyta</taxon>
        <taxon>Magnoliopsida</taxon>
        <taxon>eudicotyledons</taxon>
        <taxon>Gunneridae</taxon>
        <taxon>Pentapetalae</taxon>
        <taxon>rosids</taxon>
        <taxon>fabids</taxon>
        <taxon>Fabales</taxon>
        <taxon>Fabaceae</taxon>
        <taxon>Papilionoideae</taxon>
        <taxon>50 kb inversion clade</taxon>
        <taxon>NPAAA clade</taxon>
        <taxon>indigoferoid/millettioid clade</taxon>
        <taxon>Phaseoleae</taxon>
        <taxon>Psophocarpus</taxon>
    </lineage>
</organism>
<gene>
    <name evidence="2" type="ORF">VNO78_08480</name>
</gene>
<evidence type="ECO:0008006" key="4">
    <source>
        <dbReference type="Google" id="ProtNLM"/>
    </source>
</evidence>
<evidence type="ECO:0000256" key="1">
    <source>
        <dbReference type="SAM" id="SignalP"/>
    </source>
</evidence>
<reference evidence="2 3" key="1">
    <citation type="submission" date="2024-01" db="EMBL/GenBank/DDBJ databases">
        <title>The genomes of 5 underutilized Papilionoideae crops provide insights into root nodulation and disease resistanc.</title>
        <authorList>
            <person name="Jiang F."/>
        </authorList>
    </citation>
    <scope>NUCLEOTIDE SEQUENCE [LARGE SCALE GENOMIC DNA]</scope>
    <source>
        <strain evidence="2">DUOXIRENSHENG_FW03</strain>
        <tissue evidence="2">Leaves</tissue>
    </source>
</reference>
<proteinExistence type="predicted"/>
<accession>A0AAN9SX95</accession>
<sequence>MILTQALLSLIISLAPNFPSRISHGNNVLCVRTIVDSIWHYGYTSKQIQAECRSRYQPLSSAFWMCPRGFHYLGCIKAWNLDDQICIQLSHEL</sequence>
<dbReference type="AlphaFoldDB" id="A0AAN9SX95"/>